<proteinExistence type="predicted"/>
<feature type="transmembrane region" description="Helical" evidence="2">
    <location>
        <begin position="259"/>
        <end position="292"/>
    </location>
</feature>
<feature type="transmembrane region" description="Helical" evidence="2">
    <location>
        <begin position="226"/>
        <end position="247"/>
    </location>
</feature>
<feature type="transmembrane region" description="Helical" evidence="2">
    <location>
        <begin position="653"/>
        <end position="672"/>
    </location>
</feature>
<dbReference type="EMBL" id="FO082275">
    <property type="protein sequence ID" value="CCO16373.1"/>
    <property type="molecule type" value="Genomic_DNA"/>
</dbReference>
<feature type="transmembrane region" description="Helical" evidence="2">
    <location>
        <begin position="856"/>
        <end position="874"/>
    </location>
</feature>
<feature type="transmembrane region" description="Helical" evidence="2">
    <location>
        <begin position="299"/>
        <end position="317"/>
    </location>
</feature>
<dbReference type="PANTHER" id="PTHR35313:SF1">
    <property type="entry name" value="NO EXINE FORMATION 1"/>
    <property type="match status" value="1"/>
</dbReference>
<feature type="transmembrane region" description="Helical" evidence="2">
    <location>
        <begin position="143"/>
        <end position="161"/>
    </location>
</feature>
<accession>K8F4D7</accession>
<dbReference type="PANTHER" id="PTHR35313">
    <property type="entry name" value="NO EXINE FORMATION 1"/>
    <property type="match status" value="1"/>
</dbReference>
<name>K8F4D7_9CHLO</name>
<reference evidence="3 4" key="1">
    <citation type="submission" date="2011-10" db="EMBL/GenBank/DDBJ databases">
        <authorList>
            <person name="Genoscope - CEA"/>
        </authorList>
    </citation>
    <scope>NUCLEOTIDE SEQUENCE [LARGE SCALE GENOMIC DNA]</scope>
    <source>
        <strain evidence="3 4">RCC 1105</strain>
    </source>
</reference>
<feature type="transmembrane region" description="Helical" evidence="2">
    <location>
        <begin position="167"/>
        <end position="185"/>
    </location>
</feature>
<feature type="transmembrane region" description="Helical" evidence="2">
    <location>
        <begin position="352"/>
        <end position="373"/>
    </location>
</feature>
<feature type="transmembrane region" description="Helical" evidence="2">
    <location>
        <begin position="630"/>
        <end position="647"/>
    </location>
</feature>
<evidence type="ECO:0000256" key="1">
    <source>
        <dbReference type="SAM" id="MobiDB-lite"/>
    </source>
</evidence>
<evidence type="ECO:0000256" key="2">
    <source>
        <dbReference type="SAM" id="Phobius"/>
    </source>
</evidence>
<evidence type="ECO:0000313" key="3">
    <source>
        <dbReference type="EMBL" id="CCO16373.1"/>
    </source>
</evidence>
<feature type="transmembrane region" description="Helical" evidence="2">
    <location>
        <begin position="757"/>
        <end position="772"/>
    </location>
</feature>
<organism evidence="3 4">
    <name type="scientific">Bathycoccus prasinos</name>
    <dbReference type="NCBI Taxonomy" id="41875"/>
    <lineage>
        <taxon>Eukaryota</taxon>
        <taxon>Viridiplantae</taxon>
        <taxon>Chlorophyta</taxon>
        <taxon>Mamiellophyceae</taxon>
        <taxon>Mamiellales</taxon>
        <taxon>Bathycoccaceae</taxon>
        <taxon>Bathycoccus</taxon>
    </lineage>
</organism>
<feature type="transmembrane region" description="Helical" evidence="2">
    <location>
        <begin position="584"/>
        <end position="609"/>
    </location>
</feature>
<feature type="transmembrane region" description="Helical" evidence="2">
    <location>
        <begin position="525"/>
        <end position="542"/>
    </location>
</feature>
<keyword evidence="4" id="KW-1185">Reference proteome</keyword>
<gene>
    <name evidence="3" type="ORF">Bathy04g03300</name>
</gene>
<feature type="transmembrane region" description="Helical" evidence="2">
    <location>
        <begin position="801"/>
        <end position="822"/>
    </location>
</feature>
<dbReference type="AlphaFoldDB" id="K8F4D7"/>
<feature type="transmembrane region" description="Helical" evidence="2">
    <location>
        <begin position="49"/>
        <end position="66"/>
    </location>
</feature>
<evidence type="ECO:0008006" key="5">
    <source>
        <dbReference type="Google" id="ProtNLM"/>
    </source>
</evidence>
<sequence>MNSRITTTRRTTNDVFNNKNNNKNSSSSLYAFSLLPCILMLLGAGEDGIFTTLLIGCAASYILDLLRYPEMTLVCVWLALFSIYLAMLIESDLFFAPLRPTIISLFLLTTNGIMLFLCGLWASLQFKWVEMEHPNVSRWMESVLVASILPVCGALIGWTLMASVGAVLAPFYLQIVLMVLYHLLYDDDGKKSSPPSSSRGRRQRGGSFKGVSGAPGERSLTSREKYIHKFCVCFCPAFVYVGTHWPTLIESSFIFWEHALHVVILCSLGATVLFETRMTLLVTAVAVALRVVDTTEYSVLLLIGGAFVLGIATLIDISRLNIGIYALFMCLAIATVGYFLKRNYWFIEGMENTCFGILLITSITFAVPGLYLMEFSKEVLFGMIFVQAAVMAQVEAMLYNEIQEDGSTFYPPYLIALTTFCGVQLSTKMLNLSKTRFPDMLIYTVYVSKLSVFLDLDWVKVFVLMCASASKYTILIVLGLLYARLELFDVLFLFTGHRPTDAGLFGSLLCATSALGGFQSLRKARLICMIAGLLLVIIKPPLPWQGEVGFWYDQDHVPDREPDRDSMYSLGGEYDGAEETYRSWFLILSIVFGLFGVGTVSGLCFGLFVMKESVVVCALCGAFVQYKRASVFYAMVLAIVFAITTMIGDEEVYNLLSVVAVCFLHCALSVKYTHFVVSRAQRTTTRNRDDDNNNNKVYNPFVRKRQSASERNMAFNNGNKNAISKNDYHDAMDRVGNIATLSAFVATLVVFWDSEDSSFITIPLVSTILFLARTEKASFFAYVAVVCGYFAQVLLCNSNDSVSSTIFAAFSFPSAFAFARFLYSSFERQYEKSALALASPLNIVPIVMGLGVKSKAVVSLGIVGVASGIAQYVVQSRIQRKGSRYL</sequence>
<dbReference type="eggNOG" id="ENOG502QRPB">
    <property type="taxonomic scope" value="Eukaryota"/>
</dbReference>
<protein>
    <recommendedName>
        <fullName evidence="5">No exine formation 1</fullName>
    </recommendedName>
</protein>
<dbReference type="RefSeq" id="XP_007513848.1">
    <property type="nucleotide sequence ID" value="XM_007513786.1"/>
</dbReference>
<feature type="transmembrane region" description="Helical" evidence="2">
    <location>
        <begin position="102"/>
        <end position="122"/>
    </location>
</feature>
<dbReference type="GeneID" id="19016356"/>
<feature type="transmembrane region" description="Helical" evidence="2">
    <location>
        <begin position="735"/>
        <end position="751"/>
    </location>
</feature>
<evidence type="ECO:0000313" key="4">
    <source>
        <dbReference type="Proteomes" id="UP000198341"/>
    </source>
</evidence>
<feature type="region of interest" description="Disordered" evidence="1">
    <location>
        <begin position="191"/>
        <end position="217"/>
    </location>
</feature>
<keyword evidence="2" id="KW-0472">Membrane</keyword>
<feature type="transmembrane region" description="Helical" evidence="2">
    <location>
        <begin position="834"/>
        <end position="850"/>
    </location>
</feature>
<feature type="transmembrane region" description="Helical" evidence="2">
    <location>
        <begin position="73"/>
        <end position="96"/>
    </location>
</feature>
<dbReference type="OrthoDB" id="10046650at2759"/>
<keyword evidence="2" id="KW-0812">Transmembrane</keyword>
<feature type="transmembrane region" description="Helical" evidence="2">
    <location>
        <begin position="779"/>
        <end position="795"/>
    </location>
</feature>
<feature type="transmembrane region" description="Helical" evidence="2">
    <location>
        <begin position="27"/>
        <end position="43"/>
    </location>
</feature>
<feature type="transmembrane region" description="Helical" evidence="2">
    <location>
        <begin position="461"/>
        <end position="482"/>
    </location>
</feature>
<dbReference type="KEGG" id="bpg:Bathy04g03300"/>
<feature type="transmembrane region" description="Helical" evidence="2">
    <location>
        <begin position="323"/>
        <end position="340"/>
    </location>
</feature>
<dbReference type="Proteomes" id="UP000198341">
    <property type="component" value="Chromosome 4"/>
</dbReference>
<keyword evidence="2" id="KW-1133">Transmembrane helix</keyword>